<dbReference type="Proteomes" id="UP000324748">
    <property type="component" value="Unassembled WGS sequence"/>
</dbReference>
<keyword evidence="2" id="KW-0732">Signal</keyword>
<comment type="caution">
    <text evidence="4">The sequence shown here is derived from an EMBL/GenBank/DDBJ whole genome shotgun (WGS) entry which is preliminary data.</text>
</comment>
<accession>A0A5B0QNN9</accession>
<name>A0A5B0QNN9_PUCGR</name>
<gene>
    <name evidence="4" type="ORF">PGT21_024981</name>
</gene>
<dbReference type="InterPro" id="IPR013083">
    <property type="entry name" value="Znf_RING/FYVE/PHD"/>
</dbReference>
<dbReference type="Gene3D" id="3.30.40.10">
    <property type="entry name" value="Zinc/RING finger domain, C3HC4 (zinc finger)"/>
    <property type="match status" value="1"/>
</dbReference>
<dbReference type="PROSITE" id="PS50089">
    <property type="entry name" value="ZF_RING_2"/>
    <property type="match status" value="1"/>
</dbReference>
<evidence type="ECO:0000256" key="2">
    <source>
        <dbReference type="SAM" id="SignalP"/>
    </source>
</evidence>
<dbReference type="GO" id="GO:0008270">
    <property type="term" value="F:zinc ion binding"/>
    <property type="evidence" value="ECO:0007669"/>
    <property type="project" value="UniProtKB-KW"/>
</dbReference>
<evidence type="ECO:0000259" key="3">
    <source>
        <dbReference type="PROSITE" id="PS50089"/>
    </source>
</evidence>
<dbReference type="Pfam" id="PF13639">
    <property type="entry name" value="zf-RING_2"/>
    <property type="match status" value="1"/>
</dbReference>
<evidence type="ECO:0000256" key="1">
    <source>
        <dbReference type="PROSITE-ProRule" id="PRU00175"/>
    </source>
</evidence>
<dbReference type="SMART" id="SM00184">
    <property type="entry name" value="RING"/>
    <property type="match status" value="1"/>
</dbReference>
<dbReference type="InterPro" id="IPR001841">
    <property type="entry name" value="Znf_RING"/>
</dbReference>
<evidence type="ECO:0000313" key="5">
    <source>
        <dbReference type="Proteomes" id="UP000324748"/>
    </source>
</evidence>
<keyword evidence="1" id="KW-0862">Zinc</keyword>
<evidence type="ECO:0000313" key="4">
    <source>
        <dbReference type="EMBL" id="KAA1114841.1"/>
    </source>
</evidence>
<keyword evidence="1" id="KW-0863">Zinc-finger</keyword>
<feature type="domain" description="RING-type" evidence="3">
    <location>
        <begin position="51"/>
        <end position="95"/>
    </location>
</feature>
<dbReference type="OrthoDB" id="3791828at2759"/>
<sequence>MLEIYIMVFAMILEVIIATPMPPVPDQIVLLKSSQQHRKRSLNQQSSSNWCSICRDTISPDAPLLYWPGCEHPFHKACVKPWRTSQPNRTCPNCRAPDATLAAKSTHPNQSARSEQCFECSRMCQATIFTPHSTTFYCPHCDQFWERFHN</sequence>
<protein>
    <recommendedName>
        <fullName evidence="3">RING-type domain-containing protein</fullName>
    </recommendedName>
</protein>
<feature type="chain" id="PRO_5023010262" description="RING-type domain-containing protein" evidence="2">
    <location>
        <begin position="19"/>
        <end position="150"/>
    </location>
</feature>
<keyword evidence="1" id="KW-0479">Metal-binding</keyword>
<reference evidence="4 5" key="1">
    <citation type="submission" date="2019-05" db="EMBL/GenBank/DDBJ databases">
        <title>Emergence of the Ug99 lineage of the wheat stem rust pathogen through somatic hybridization.</title>
        <authorList>
            <person name="Li F."/>
            <person name="Upadhyaya N.M."/>
            <person name="Sperschneider J."/>
            <person name="Matny O."/>
            <person name="Nguyen-Phuc H."/>
            <person name="Mago R."/>
            <person name="Raley C."/>
            <person name="Miller M.E."/>
            <person name="Silverstein K.A.T."/>
            <person name="Henningsen E."/>
            <person name="Hirsch C.D."/>
            <person name="Visser B."/>
            <person name="Pretorius Z.A."/>
            <person name="Steffenson B.J."/>
            <person name="Schwessinger B."/>
            <person name="Dodds P.N."/>
            <person name="Figueroa M."/>
        </authorList>
    </citation>
    <scope>NUCLEOTIDE SEQUENCE [LARGE SCALE GENOMIC DNA]</scope>
    <source>
        <strain evidence="4">21-0</strain>
    </source>
</reference>
<feature type="signal peptide" evidence="2">
    <location>
        <begin position="1"/>
        <end position="18"/>
    </location>
</feature>
<dbReference type="AlphaFoldDB" id="A0A5B0QNN9"/>
<dbReference type="SUPFAM" id="SSF57850">
    <property type="entry name" value="RING/U-box"/>
    <property type="match status" value="1"/>
</dbReference>
<organism evidence="4 5">
    <name type="scientific">Puccinia graminis f. sp. tritici</name>
    <dbReference type="NCBI Taxonomy" id="56615"/>
    <lineage>
        <taxon>Eukaryota</taxon>
        <taxon>Fungi</taxon>
        <taxon>Dikarya</taxon>
        <taxon>Basidiomycota</taxon>
        <taxon>Pucciniomycotina</taxon>
        <taxon>Pucciniomycetes</taxon>
        <taxon>Pucciniales</taxon>
        <taxon>Pucciniaceae</taxon>
        <taxon>Puccinia</taxon>
    </lineage>
</organism>
<proteinExistence type="predicted"/>
<keyword evidence="5" id="KW-1185">Reference proteome</keyword>
<dbReference type="EMBL" id="VSWC01000014">
    <property type="protein sequence ID" value="KAA1114841.1"/>
    <property type="molecule type" value="Genomic_DNA"/>
</dbReference>